<dbReference type="AlphaFoldDB" id="A0A6N2GWC7"/>
<comment type="caution">
    <text evidence="1">The sequence shown here is derived from an EMBL/GenBank/DDBJ whole genome shotgun (WGS) entry which is preliminary data.</text>
</comment>
<evidence type="ECO:0000313" key="2">
    <source>
        <dbReference type="Proteomes" id="UP000185604"/>
    </source>
</evidence>
<accession>A0A6N2GWC7</accession>
<sequence length="47" mass="6000">MIYYKKRGKRLKLPLSLFSFLEERNDCERFMYIQSEVKNEIRWKRKQ</sequence>
<gene>
    <name evidence="1" type="ORF">B4121_0776</name>
</gene>
<name>A0A6N2GWC7_9BACI</name>
<proteinExistence type="predicted"/>
<dbReference type="EMBL" id="LKPO01000004">
    <property type="protein sequence ID" value="OLF96565.1"/>
    <property type="molecule type" value="Genomic_DNA"/>
</dbReference>
<dbReference type="Proteomes" id="UP000185604">
    <property type="component" value="Unassembled WGS sequence"/>
</dbReference>
<reference evidence="1 2" key="1">
    <citation type="journal article" date="2016" name="Front. Microbiol.">
        <title>High-Level Heat Resistance of Spores of Bacillus amyloliquefaciens and Bacillus licheniformis Results from the Presence of a spoVA Operon in a Tn1546 Transposon.</title>
        <authorList>
            <person name="Berendsen E.M."/>
            <person name="Koning R.A."/>
            <person name="Boekhorst J."/>
            <person name="de Jong A."/>
            <person name="Kuipers O.P."/>
            <person name="Wells-Bennik M.H."/>
        </authorList>
    </citation>
    <scope>NUCLEOTIDE SEQUENCE [LARGE SCALE GENOMIC DNA]</scope>
    <source>
        <strain evidence="1 2">B4121</strain>
    </source>
</reference>
<organism evidence="1 2">
    <name type="scientific">Bacillus paralicheniformis</name>
    <dbReference type="NCBI Taxonomy" id="1648923"/>
    <lineage>
        <taxon>Bacteria</taxon>
        <taxon>Bacillati</taxon>
        <taxon>Bacillota</taxon>
        <taxon>Bacilli</taxon>
        <taxon>Bacillales</taxon>
        <taxon>Bacillaceae</taxon>
        <taxon>Bacillus</taxon>
    </lineage>
</organism>
<evidence type="ECO:0000313" key="1">
    <source>
        <dbReference type="EMBL" id="OLF96565.1"/>
    </source>
</evidence>
<protein>
    <submittedName>
        <fullName evidence="1">Uncharacterized protein</fullName>
    </submittedName>
</protein>